<sequence length="121" mass="14259">MQTDIEEDESRYNCTWYANNEIQNIGPFQRRHHQMFSKRNMKYLQLSKQKVQTSTETISNSHAGKENLPRREIERTIYLAVGKLCRRFLVLLQCHGQQKDDKEKISGCSVLRGKKKSLKSK</sequence>
<keyword evidence="2" id="KW-1185">Reference proteome</keyword>
<comment type="caution">
    <text evidence="1">The sequence shown here is derived from an EMBL/GenBank/DDBJ whole genome shotgun (WGS) entry which is preliminary data.</text>
</comment>
<evidence type="ECO:0000313" key="2">
    <source>
        <dbReference type="Proteomes" id="UP000887013"/>
    </source>
</evidence>
<dbReference type="EMBL" id="BMAW01057773">
    <property type="protein sequence ID" value="GFT12719.1"/>
    <property type="molecule type" value="Genomic_DNA"/>
</dbReference>
<proteinExistence type="predicted"/>
<protein>
    <submittedName>
        <fullName evidence="1">Uncharacterized protein</fullName>
    </submittedName>
</protein>
<organism evidence="1 2">
    <name type="scientific">Nephila pilipes</name>
    <name type="common">Giant wood spider</name>
    <name type="synonym">Nephila maculata</name>
    <dbReference type="NCBI Taxonomy" id="299642"/>
    <lineage>
        <taxon>Eukaryota</taxon>
        <taxon>Metazoa</taxon>
        <taxon>Ecdysozoa</taxon>
        <taxon>Arthropoda</taxon>
        <taxon>Chelicerata</taxon>
        <taxon>Arachnida</taxon>
        <taxon>Araneae</taxon>
        <taxon>Araneomorphae</taxon>
        <taxon>Entelegynae</taxon>
        <taxon>Araneoidea</taxon>
        <taxon>Nephilidae</taxon>
        <taxon>Nephila</taxon>
    </lineage>
</organism>
<dbReference type="AlphaFoldDB" id="A0A8X6NH05"/>
<gene>
    <name evidence="1" type="ORF">NPIL_125141</name>
</gene>
<reference evidence="1" key="1">
    <citation type="submission" date="2020-08" db="EMBL/GenBank/DDBJ databases">
        <title>Multicomponent nature underlies the extraordinary mechanical properties of spider dragline silk.</title>
        <authorList>
            <person name="Kono N."/>
            <person name="Nakamura H."/>
            <person name="Mori M."/>
            <person name="Yoshida Y."/>
            <person name="Ohtoshi R."/>
            <person name="Malay A.D."/>
            <person name="Moran D.A.P."/>
            <person name="Tomita M."/>
            <person name="Numata K."/>
            <person name="Arakawa K."/>
        </authorList>
    </citation>
    <scope>NUCLEOTIDE SEQUENCE</scope>
</reference>
<name>A0A8X6NH05_NEPPI</name>
<dbReference type="Proteomes" id="UP000887013">
    <property type="component" value="Unassembled WGS sequence"/>
</dbReference>
<evidence type="ECO:0000313" key="1">
    <source>
        <dbReference type="EMBL" id="GFT12719.1"/>
    </source>
</evidence>
<accession>A0A8X6NH05</accession>